<accession>A6TU90</accession>
<evidence type="ECO:0000256" key="6">
    <source>
        <dbReference type="ARBA" id="ARBA00023002"/>
    </source>
</evidence>
<organism evidence="10 11">
    <name type="scientific">Alkaliphilus metalliredigens (strain QYMF)</name>
    <dbReference type="NCBI Taxonomy" id="293826"/>
    <lineage>
        <taxon>Bacteria</taxon>
        <taxon>Bacillati</taxon>
        <taxon>Bacillota</taxon>
        <taxon>Clostridia</taxon>
        <taxon>Peptostreptococcales</taxon>
        <taxon>Natronincolaceae</taxon>
        <taxon>Alkaliphilus</taxon>
    </lineage>
</organism>
<dbReference type="InterPro" id="IPR017896">
    <property type="entry name" value="4Fe4S_Fe-S-bd"/>
</dbReference>
<evidence type="ECO:0000313" key="10">
    <source>
        <dbReference type="EMBL" id="ABR49758.1"/>
    </source>
</evidence>
<dbReference type="InterPro" id="IPR011989">
    <property type="entry name" value="ARM-like"/>
</dbReference>
<evidence type="ECO:0000313" key="11">
    <source>
        <dbReference type="Proteomes" id="UP000001572"/>
    </source>
</evidence>
<keyword evidence="5" id="KW-0671">Queuosine biosynthesis</keyword>
<keyword evidence="1" id="KW-0004">4Fe-4S</keyword>
<sequence>MNLKKEIIDFAKTIGIDLIGFTTAAPFEELRPILEERKAKGYLSGFEEQDMEKRIDPKKTMANAQSILVIGQPYYIDDLETTLGDSQFYGELARTAWGTDYHQIVKEKLEEIMSFIKEKEENVEYRTFVDTGPLVDRQVAYRAGLGWYGWNNTLISSKYGSWFFIGYLLINLEFPPDRPMDDQVCLACQLCIKHCPNQALQGPYSFNSQRCVSNLLQQKEEMKDADKKKIGKKIYGCDICQSVCPHNERVRKTKELRFQPQNPKHEIDLIHFLGISKKEFKDIYGQNASGWRGKKILQRNAIIAMGNHHNKEAIPHLLPLLKDPRLDIRSVTIWALNELDPEYTCQLLQEMMERENSEELQSMMNKYCNP</sequence>
<keyword evidence="7" id="KW-0408">Iron</keyword>
<protein>
    <recommendedName>
        <fullName evidence="9">4Fe-4S ferredoxin-type domain-containing protein</fullName>
    </recommendedName>
</protein>
<dbReference type="SUPFAM" id="SSF46548">
    <property type="entry name" value="alpha-helical ferredoxin"/>
    <property type="match status" value="1"/>
</dbReference>
<evidence type="ECO:0000256" key="3">
    <source>
        <dbReference type="ARBA" id="ARBA00022694"/>
    </source>
</evidence>
<feature type="domain" description="4Fe-4S ferredoxin-type" evidence="9">
    <location>
        <begin position="176"/>
        <end position="205"/>
    </location>
</feature>
<name>A6TU90_ALKMQ</name>
<dbReference type="PROSITE" id="PS51379">
    <property type="entry name" value="4FE4S_FER_2"/>
    <property type="match status" value="1"/>
</dbReference>
<dbReference type="STRING" id="293826.Amet_3636"/>
<keyword evidence="11" id="KW-1185">Reference proteome</keyword>
<dbReference type="eggNOG" id="COG1600">
    <property type="taxonomic scope" value="Bacteria"/>
</dbReference>
<keyword evidence="4" id="KW-0479">Metal-binding</keyword>
<evidence type="ECO:0000256" key="7">
    <source>
        <dbReference type="ARBA" id="ARBA00023004"/>
    </source>
</evidence>
<evidence type="ECO:0000256" key="5">
    <source>
        <dbReference type="ARBA" id="ARBA00022785"/>
    </source>
</evidence>
<evidence type="ECO:0000256" key="4">
    <source>
        <dbReference type="ARBA" id="ARBA00022723"/>
    </source>
</evidence>
<dbReference type="Pfam" id="PF08331">
    <property type="entry name" value="QueG_DUF1730"/>
    <property type="match status" value="1"/>
</dbReference>
<dbReference type="AlphaFoldDB" id="A6TU90"/>
<dbReference type="NCBIfam" id="TIGR00276">
    <property type="entry name" value="tRNA epoxyqueuosine(34) reductase QueG"/>
    <property type="match status" value="1"/>
</dbReference>
<dbReference type="Pfam" id="PF13646">
    <property type="entry name" value="HEAT_2"/>
    <property type="match status" value="1"/>
</dbReference>
<keyword evidence="6" id="KW-0560">Oxidoreductase</keyword>
<keyword evidence="8" id="KW-0411">Iron-sulfur</keyword>
<dbReference type="InterPro" id="IPR017900">
    <property type="entry name" value="4Fe4S_Fe_S_CS"/>
</dbReference>
<dbReference type="GO" id="GO:0052693">
    <property type="term" value="F:epoxyqueuosine reductase activity"/>
    <property type="evidence" value="ECO:0007669"/>
    <property type="project" value="TreeGrafter"/>
</dbReference>
<dbReference type="GO" id="GO:0008616">
    <property type="term" value="P:tRNA queuosine(34) biosynthetic process"/>
    <property type="evidence" value="ECO:0007669"/>
    <property type="project" value="UniProtKB-KW"/>
</dbReference>
<dbReference type="InterPro" id="IPR016024">
    <property type="entry name" value="ARM-type_fold"/>
</dbReference>
<gene>
    <name evidence="10" type="ordered locus">Amet_3636</name>
</gene>
<dbReference type="Pfam" id="PF13484">
    <property type="entry name" value="Fer4_16"/>
    <property type="match status" value="1"/>
</dbReference>
<dbReference type="SUPFAM" id="SSF48371">
    <property type="entry name" value="ARM repeat"/>
    <property type="match status" value="1"/>
</dbReference>
<dbReference type="InterPro" id="IPR013542">
    <property type="entry name" value="QueG_DUF1730"/>
</dbReference>
<keyword evidence="2" id="KW-0963">Cytoplasm</keyword>
<dbReference type="KEGG" id="amt:Amet_3636"/>
<dbReference type="InterPro" id="IPR004453">
    <property type="entry name" value="QueG"/>
</dbReference>
<dbReference type="GO" id="GO:0046872">
    <property type="term" value="F:metal ion binding"/>
    <property type="evidence" value="ECO:0007669"/>
    <property type="project" value="UniProtKB-KW"/>
</dbReference>
<keyword evidence="3" id="KW-0819">tRNA processing</keyword>
<evidence type="ECO:0000256" key="1">
    <source>
        <dbReference type="ARBA" id="ARBA00022485"/>
    </source>
</evidence>
<dbReference type="PANTHER" id="PTHR30002:SF4">
    <property type="entry name" value="EPOXYQUEUOSINE REDUCTASE"/>
    <property type="match status" value="1"/>
</dbReference>
<evidence type="ECO:0000259" key="9">
    <source>
        <dbReference type="PROSITE" id="PS51379"/>
    </source>
</evidence>
<dbReference type="GO" id="GO:0051539">
    <property type="term" value="F:4 iron, 4 sulfur cluster binding"/>
    <property type="evidence" value="ECO:0007669"/>
    <property type="project" value="UniProtKB-KW"/>
</dbReference>
<dbReference type="PANTHER" id="PTHR30002">
    <property type="entry name" value="EPOXYQUEUOSINE REDUCTASE"/>
    <property type="match status" value="1"/>
</dbReference>
<dbReference type="EMBL" id="CP000724">
    <property type="protein sequence ID" value="ABR49758.1"/>
    <property type="molecule type" value="Genomic_DNA"/>
</dbReference>
<dbReference type="HOGENOM" id="CLU_030790_2_1_9"/>
<evidence type="ECO:0000256" key="2">
    <source>
        <dbReference type="ARBA" id="ARBA00022490"/>
    </source>
</evidence>
<reference evidence="11" key="1">
    <citation type="journal article" date="2016" name="Genome Announc.">
        <title>Complete genome sequence of Alkaliphilus metalliredigens strain QYMF, an alkaliphilic and metal-reducing bacterium isolated from borax-contaminated leachate ponds.</title>
        <authorList>
            <person name="Hwang C."/>
            <person name="Copeland A."/>
            <person name="Lucas S."/>
            <person name="Lapidus A."/>
            <person name="Barry K."/>
            <person name="Detter J.C."/>
            <person name="Glavina Del Rio T."/>
            <person name="Hammon N."/>
            <person name="Israni S."/>
            <person name="Dalin E."/>
            <person name="Tice H."/>
            <person name="Pitluck S."/>
            <person name="Chertkov O."/>
            <person name="Brettin T."/>
            <person name="Bruce D."/>
            <person name="Han C."/>
            <person name="Schmutz J."/>
            <person name="Larimer F."/>
            <person name="Land M.L."/>
            <person name="Hauser L."/>
            <person name="Kyrpides N."/>
            <person name="Mikhailova N."/>
            <person name="Ye Q."/>
            <person name="Zhou J."/>
            <person name="Richardson P."/>
            <person name="Fields M.W."/>
        </authorList>
    </citation>
    <scope>NUCLEOTIDE SEQUENCE [LARGE SCALE GENOMIC DNA]</scope>
    <source>
        <strain evidence="11">QYMF</strain>
    </source>
</reference>
<dbReference type="Gene3D" id="1.25.10.10">
    <property type="entry name" value="Leucine-rich Repeat Variant"/>
    <property type="match status" value="1"/>
</dbReference>
<dbReference type="RefSeq" id="WP_012064718.1">
    <property type="nucleotide sequence ID" value="NC_009633.1"/>
</dbReference>
<dbReference type="Proteomes" id="UP000001572">
    <property type="component" value="Chromosome"/>
</dbReference>
<evidence type="ECO:0000256" key="8">
    <source>
        <dbReference type="ARBA" id="ARBA00023014"/>
    </source>
</evidence>
<proteinExistence type="predicted"/>
<dbReference type="PROSITE" id="PS00198">
    <property type="entry name" value="4FE4S_FER_1"/>
    <property type="match status" value="1"/>
</dbReference>
<dbReference type="Gene3D" id="3.30.70.20">
    <property type="match status" value="1"/>
</dbReference>